<name>A0A1M7JHQ0_9FIRM</name>
<proteinExistence type="inferred from homology"/>
<dbReference type="InterPro" id="IPR038729">
    <property type="entry name" value="Rad50/SbcC_AAA"/>
</dbReference>
<dbReference type="STRING" id="1120996.SAMN02746066_02275"/>
<dbReference type="EMBL" id="FRCP01000011">
    <property type="protein sequence ID" value="SHM52333.1"/>
    <property type="molecule type" value="Genomic_DNA"/>
</dbReference>
<evidence type="ECO:0000256" key="4">
    <source>
        <dbReference type="SAM" id="Coils"/>
    </source>
</evidence>
<evidence type="ECO:0000256" key="3">
    <source>
        <dbReference type="ARBA" id="ARBA00013368"/>
    </source>
</evidence>
<evidence type="ECO:0000256" key="1">
    <source>
        <dbReference type="ARBA" id="ARBA00006930"/>
    </source>
</evidence>
<feature type="domain" description="Rad50/SbcC-type AAA" evidence="5">
    <location>
        <begin position="5"/>
        <end position="214"/>
    </location>
</feature>
<evidence type="ECO:0000313" key="6">
    <source>
        <dbReference type="EMBL" id="SHM52333.1"/>
    </source>
</evidence>
<feature type="coiled-coil region" evidence="4">
    <location>
        <begin position="769"/>
        <end position="856"/>
    </location>
</feature>
<keyword evidence="7" id="KW-1185">Reference proteome</keyword>
<feature type="coiled-coil region" evidence="4">
    <location>
        <begin position="338"/>
        <end position="365"/>
    </location>
</feature>
<feature type="coiled-coil region" evidence="4">
    <location>
        <begin position="185"/>
        <end position="314"/>
    </location>
</feature>
<dbReference type="Pfam" id="PF13476">
    <property type="entry name" value="AAA_23"/>
    <property type="match status" value="1"/>
</dbReference>
<dbReference type="InterPro" id="IPR027417">
    <property type="entry name" value="P-loop_NTPase"/>
</dbReference>
<dbReference type="AlphaFoldDB" id="A0A1M7JHQ0"/>
<keyword evidence="6" id="KW-0269">Exonuclease</keyword>
<dbReference type="Pfam" id="PF13558">
    <property type="entry name" value="SbcC_Walker_B"/>
    <property type="match status" value="1"/>
</dbReference>
<dbReference type="GO" id="GO:0016887">
    <property type="term" value="F:ATP hydrolysis activity"/>
    <property type="evidence" value="ECO:0007669"/>
    <property type="project" value="InterPro"/>
</dbReference>
<dbReference type="PANTHER" id="PTHR32114">
    <property type="entry name" value="ABC TRANSPORTER ABCH.3"/>
    <property type="match status" value="1"/>
</dbReference>
<gene>
    <name evidence="6" type="ORF">SAMN02746066_02275</name>
</gene>
<dbReference type="Gene3D" id="3.40.50.300">
    <property type="entry name" value="P-loop containing nucleotide triphosphate hydrolases"/>
    <property type="match status" value="2"/>
</dbReference>
<dbReference type="Proteomes" id="UP000184038">
    <property type="component" value="Unassembled WGS sequence"/>
</dbReference>
<dbReference type="GO" id="GO:0006302">
    <property type="term" value="P:double-strand break repair"/>
    <property type="evidence" value="ECO:0007669"/>
    <property type="project" value="InterPro"/>
</dbReference>
<dbReference type="SUPFAM" id="SSF52540">
    <property type="entry name" value="P-loop containing nucleoside triphosphate hydrolases"/>
    <property type="match status" value="1"/>
</dbReference>
<organism evidence="6 7">
    <name type="scientific">Anaerosporobacter mobilis DSM 15930</name>
    <dbReference type="NCBI Taxonomy" id="1120996"/>
    <lineage>
        <taxon>Bacteria</taxon>
        <taxon>Bacillati</taxon>
        <taxon>Bacillota</taxon>
        <taxon>Clostridia</taxon>
        <taxon>Lachnospirales</taxon>
        <taxon>Lachnospiraceae</taxon>
        <taxon>Anaerosporobacter</taxon>
    </lineage>
</organism>
<reference evidence="6 7" key="1">
    <citation type="submission" date="2016-11" db="EMBL/GenBank/DDBJ databases">
        <authorList>
            <person name="Jaros S."/>
            <person name="Januszkiewicz K."/>
            <person name="Wedrychowicz H."/>
        </authorList>
    </citation>
    <scope>NUCLEOTIDE SEQUENCE [LARGE SCALE GENOMIC DNA]</scope>
    <source>
        <strain evidence="6 7">DSM 15930</strain>
    </source>
</reference>
<dbReference type="OrthoDB" id="9795626at2"/>
<comment type="subunit">
    <text evidence="2">Heterodimer of SbcC and SbcD.</text>
</comment>
<feature type="coiled-coil region" evidence="4">
    <location>
        <begin position="594"/>
        <end position="645"/>
    </location>
</feature>
<evidence type="ECO:0000259" key="5">
    <source>
        <dbReference type="Pfam" id="PF13476"/>
    </source>
</evidence>
<evidence type="ECO:0000256" key="2">
    <source>
        <dbReference type="ARBA" id="ARBA00011322"/>
    </source>
</evidence>
<keyword evidence="4" id="KW-0175">Coiled coil</keyword>
<dbReference type="PANTHER" id="PTHR32114:SF2">
    <property type="entry name" value="ABC TRANSPORTER ABCH.3"/>
    <property type="match status" value="1"/>
</dbReference>
<evidence type="ECO:0000313" key="7">
    <source>
        <dbReference type="Proteomes" id="UP000184038"/>
    </source>
</evidence>
<feature type="coiled-coil region" evidence="4">
    <location>
        <begin position="688"/>
        <end position="722"/>
    </location>
</feature>
<keyword evidence="6" id="KW-0540">Nuclease</keyword>
<protein>
    <recommendedName>
        <fullName evidence="3">Nuclease SbcCD subunit C</fullName>
    </recommendedName>
</protein>
<dbReference type="RefSeq" id="WP_073287716.1">
    <property type="nucleotide sequence ID" value="NZ_FRCP01000011.1"/>
</dbReference>
<accession>A0A1M7JHQ0</accession>
<feature type="coiled-coil region" evidence="4">
    <location>
        <begin position="392"/>
        <end position="433"/>
    </location>
</feature>
<dbReference type="GO" id="GO:0004527">
    <property type="term" value="F:exonuclease activity"/>
    <property type="evidence" value="ECO:0007669"/>
    <property type="project" value="UniProtKB-KW"/>
</dbReference>
<keyword evidence="6" id="KW-0378">Hydrolase</keyword>
<sequence length="1036" mass="119201">MRPLQVTIEAWGPYKDKVVVDFTKFNQGSLFLITGPTGAGKTTVFDAITFALYGDVSGKTREKGTLRSDFANAGEDTYVELLFEHRGKKYRVYRAPKYERPKKRGEGTTVSQEIAELYIEDQTPIVVITEVNRKIEELLGMTYLQFKQISMIAQGEFLELLVASSKDRVEILRNIFKTNQYEKLQRALTDKALRLQRELTEQNNRLDEIMNTIECNRDDAEDTLAQLLVAPPYHYERILTILKEGMADTKKQEALLETSIKEYEQAEKVYIEKITKGEKINESHQRLAKLEEELQQLESQKEVFVTKKHRLNQALQAMNVESYDKMYEASVVRYNTAKSKWEQIKAELETALPEYEARKVEFEQVGLLEKSLLENQMKQRQIESYLPLVVEVNNLQEKIALSNKEITALQIKQENLKSKQVQIEDNLKKSKEEFGLYENVEVLIEQNKASQERLRIQLTRIKEVQAKKEVLDATIHNREMKIPEFKKAEQESLEAKKIYDEKEAQYRSALIGIVARELEEGKPCPVCGSTSHPMKATVADTAPDEKELEEYKKVAEQKALLYKEWYSTLAALSEKVNTLQSDFDTVCKDNEVASEQIIEMIERLHQNQAALEEQAATYQRNQKRKAELTESITNLERLTKEQEDISIKLVHQHNLIVQENKQIAEQVEQKKALLPTEYQNSNKISEALEQIALQVEKQKRQIQKVREVYDAAKTKYERLLALRSEREEEMRMVHAQGKVEKEALEAALRKFGFESRVAYKEASMEEVERAALEDEIRNYIESCKEKDAKMKTLQETLGKETVIDVEALREEHKALTMKKEKVVEEKQAFHTKQTVNEKAYKSMKEKLAKRSALEEEYGIVKQLDNITKGNNQDRLVFEQYVLASYFEDILAAANLRLLLMTSSRYELLRSTGVSDARKKDSLDIEVLDHYTGKKRSVKSLSGGESFKAALSLALGMSDIIQSYAGGIEIDTLFIDEGFGSLDTESLEQALETLSKLTEKNRLIGIISHVGELKDRINNQIVVERGKHGSTLEMKVL</sequence>
<comment type="similarity">
    <text evidence="1">Belongs to the SMC family. SbcC subfamily.</text>
</comment>